<name>A0ABW2ZMK5_9MICO</name>
<evidence type="ECO:0000313" key="2">
    <source>
        <dbReference type="EMBL" id="MFD0779852.1"/>
    </source>
</evidence>
<dbReference type="PANTHER" id="PTHR33164:SF99">
    <property type="entry name" value="MARR FAMILY REGULATORY PROTEIN"/>
    <property type="match status" value="1"/>
</dbReference>
<dbReference type="SUPFAM" id="SSF46785">
    <property type="entry name" value="Winged helix' DNA-binding domain"/>
    <property type="match status" value="1"/>
</dbReference>
<dbReference type="PROSITE" id="PS50995">
    <property type="entry name" value="HTH_MARR_2"/>
    <property type="match status" value="1"/>
</dbReference>
<dbReference type="PANTHER" id="PTHR33164">
    <property type="entry name" value="TRANSCRIPTIONAL REGULATOR, MARR FAMILY"/>
    <property type="match status" value="1"/>
</dbReference>
<sequence length="156" mass="17792">MKDRRTTMTHDEKALMQALARVINVLPRALDADLRRDQDLPLTEYFALAYLAESEGHRARMNELAARLWMTISGATRTVMRLESLGFVARERSVSDGRGADVVLTEKGLERLRHAWPSHLRSARRRVLDHLDEDELRILTRALMSIGTDVDDVNVS</sequence>
<dbReference type="InterPro" id="IPR036388">
    <property type="entry name" value="WH-like_DNA-bd_sf"/>
</dbReference>
<keyword evidence="3" id="KW-1185">Reference proteome</keyword>
<evidence type="ECO:0000313" key="3">
    <source>
        <dbReference type="Proteomes" id="UP001597042"/>
    </source>
</evidence>
<gene>
    <name evidence="2" type="ORF">ACFQZV_00890</name>
</gene>
<evidence type="ECO:0000259" key="1">
    <source>
        <dbReference type="PROSITE" id="PS50995"/>
    </source>
</evidence>
<dbReference type="InterPro" id="IPR039422">
    <property type="entry name" value="MarR/SlyA-like"/>
</dbReference>
<dbReference type="Pfam" id="PF12802">
    <property type="entry name" value="MarR_2"/>
    <property type="match status" value="1"/>
</dbReference>
<dbReference type="PRINTS" id="PR00598">
    <property type="entry name" value="HTHMARR"/>
</dbReference>
<organism evidence="2 3">
    <name type="scientific">Microbacterium koreense</name>
    <dbReference type="NCBI Taxonomy" id="323761"/>
    <lineage>
        <taxon>Bacteria</taxon>
        <taxon>Bacillati</taxon>
        <taxon>Actinomycetota</taxon>
        <taxon>Actinomycetes</taxon>
        <taxon>Micrococcales</taxon>
        <taxon>Microbacteriaceae</taxon>
        <taxon>Microbacterium</taxon>
    </lineage>
</organism>
<dbReference type="InterPro" id="IPR036390">
    <property type="entry name" value="WH_DNA-bd_sf"/>
</dbReference>
<dbReference type="EMBL" id="JBHTIM010000001">
    <property type="protein sequence ID" value="MFD0779852.1"/>
    <property type="molecule type" value="Genomic_DNA"/>
</dbReference>
<reference evidence="3" key="1">
    <citation type="journal article" date="2019" name="Int. J. Syst. Evol. Microbiol.">
        <title>The Global Catalogue of Microorganisms (GCM) 10K type strain sequencing project: providing services to taxonomists for standard genome sequencing and annotation.</title>
        <authorList>
            <consortium name="The Broad Institute Genomics Platform"/>
            <consortium name="The Broad Institute Genome Sequencing Center for Infectious Disease"/>
            <person name="Wu L."/>
            <person name="Ma J."/>
        </authorList>
    </citation>
    <scope>NUCLEOTIDE SEQUENCE [LARGE SCALE GENOMIC DNA]</scope>
    <source>
        <strain evidence="3">CCUG 50754</strain>
    </source>
</reference>
<protein>
    <submittedName>
        <fullName evidence="2">MarR family winged helix-turn-helix transcriptional regulator</fullName>
    </submittedName>
</protein>
<proteinExistence type="predicted"/>
<dbReference type="RefSeq" id="WP_378751342.1">
    <property type="nucleotide sequence ID" value="NZ_JBHSSV010000005.1"/>
</dbReference>
<feature type="domain" description="HTH marR-type" evidence="1">
    <location>
        <begin position="12"/>
        <end position="148"/>
    </location>
</feature>
<dbReference type="InterPro" id="IPR000835">
    <property type="entry name" value="HTH_MarR-typ"/>
</dbReference>
<dbReference type="SMART" id="SM00347">
    <property type="entry name" value="HTH_MARR"/>
    <property type="match status" value="1"/>
</dbReference>
<comment type="caution">
    <text evidence="2">The sequence shown here is derived from an EMBL/GenBank/DDBJ whole genome shotgun (WGS) entry which is preliminary data.</text>
</comment>
<accession>A0ABW2ZMK5</accession>
<dbReference type="Gene3D" id="1.10.10.10">
    <property type="entry name" value="Winged helix-like DNA-binding domain superfamily/Winged helix DNA-binding domain"/>
    <property type="match status" value="1"/>
</dbReference>
<dbReference type="Proteomes" id="UP001597042">
    <property type="component" value="Unassembled WGS sequence"/>
</dbReference>